<proteinExistence type="predicted"/>
<dbReference type="EMBL" id="JBHULU010000013">
    <property type="protein sequence ID" value="MFD2514213.1"/>
    <property type="molecule type" value="Genomic_DNA"/>
</dbReference>
<sequence length="520" mass="60344">MSFNEVKSLRQSGKLEEAYSLAKQDLEAKPHDVWNKRSMAWVLYDLLKQNASAESYDTFISYLKELKDLELPEDEKMVFDNTAWQVGKMIYQLLKENDQITIAGESYQLAHQRQIDINKIKPVFEIVQSFHFTKPSEGYSFLFKAFHKSFKDRFDYVELVDWWNLDSFGKDDFQQETLPNGKNVMALAEQAYIAYAKKLLEGYKADPFTSGYSGDKPKLGAFLVKLDEVIDSYPELQYPPYYKAQILLAVGDSENVLSAFLPFAKKKRNDFWVWDLLADIFQDDEEKRIACLCRAMLCRTQEDFLSKIREKLAAYFISKGFYNEARTEIKIIVDTRVSNGWKVSNKVQQWQSAQWYTSAEPFRNNMKFYRGHSAVADNILFADTPAELAVIEFVNSDKKIANFIINQKKHGFFKYDRFFKSLEIGDVVEVRLSNDGDGNRYKLLTAGKTNQQPNDAILRLFKGNLRKKEGQEFAFVDDIFIEPKLVKELNMSSDSQIFGKALLSYNKKKDSWGWKAISVN</sequence>
<dbReference type="Pfam" id="PF22707">
    <property type="entry name" value="S1CSD-TOTE-2"/>
    <property type="match status" value="1"/>
</dbReference>
<dbReference type="InterPro" id="IPR054283">
    <property type="entry name" value="DUF7017"/>
</dbReference>
<accession>A0ABW5IL96</accession>
<evidence type="ECO:0000313" key="3">
    <source>
        <dbReference type="EMBL" id="MFD2514213.1"/>
    </source>
</evidence>
<dbReference type="InterPro" id="IPR054427">
    <property type="entry name" value="S1CSD-TOTE-2"/>
</dbReference>
<dbReference type="Pfam" id="PF22708">
    <property type="entry name" value="S1CSD-TOTE-1"/>
    <property type="match status" value="1"/>
</dbReference>
<feature type="domain" description="TOTE conflict systems S1/CSD-like" evidence="2">
    <location>
        <begin position="381"/>
        <end position="438"/>
    </location>
</feature>
<evidence type="ECO:0000313" key="4">
    <source>
        <dbReference type="Proteomes" id="UP001597544"/>
    </source>
</evidence>
<keyword evidence="4" id="KW-1185">Reference proteome</keyword>
<name>A0ABW5IL96_9BACT</name>
<gene>
    <name evidence="3" type="ORF">ACFSRY_10070</name>
</gene>
<dbReference type="Pfam" id="PF22860">
    <property type="entry name" value="DUF7017"/>
    <property type="match status" value="1"/>
</dbReference>
<dbReference type="Proteomes" id="UP001597544">
    <property type="component" value="Unassembled WGS sequence"/>
</dbReference>
<dbReference type="InterPro" id="IPR054426">
    <property type="entry name" value="S1CSD-TOTE-1"/>
</dbReference>
<evidence type="ECO:0000259" key="2">
    <source>
        <dbReference type="Pfam" id="PF22708"/>
    </source>
</evidence>
<organism evidence="3 4">
    <name type="scientific">Pontibacter locisalis</name>
    <dbReference type="NCBI Taxonomy" id="1719035"/>
    <lineage>
        <taxon>Bacteria</taxon>
        <taxon>Pseudomonadati</taxon>
        <taxon>Bacteroidota</taxon>
        <taxon>Cytophagia</taxon>
        <taxon>Cytophagales</taxon>
        <taxon>Hymenobacteraceae</taxon>
        <taxon>Pontibacter</taxon>
    </lineage>
</organism>
<reference evidence="4" key="1">
    <citation type="journal article" date="2019" name="Int. J. Syst. Evol. Microbiol.">
        <title>The Global Catalogue of Microorganisms (GCM) 10K type strain sequencing project: providing services to taxonomists for standard genome sequencing and annotation.</title>
        <authorList>
            <consortium name="The Broad Institute Genomics Platform"/>
            <consortium name="The Broad Institute Genome Sequencing Center for Infectious Disease"/>
            <person name="Wu L."/>
            <person name="Ma J."/>
        </authorList>
    </citation>
    <scope>NUCLEOTIDE SEQUENCE [LARGE SCALE GENOMIC DNA]</scope>
    <source>
        <strain evidence="4">KCTC 42498</strain>
    </source>
</reference>
<protein>
    <submittedName>
        <fullName evidence="3">DUF7017 domain-containing protein</fullName>
    </submittedName>
</protein>
<dbReference type="RefSeq" id="WP_377506343.1">
    <property type="nucleotide sequence ID" value="NZ_JBHULU010000013.1"/>
</dbReference>
<feature type="domain" description="TOTE conflict systems S1/CSD-like" evidence="1">
    <location>
        <begin position="460"/>
        <end position="519"/>
    </location>
</feature>
<evidence type="ECO:0000259" key="1">
    <source>
        <dbReference type="Pfam" id="PF22707"/>
    </source>
</evidence>
<comment type="caution">
    <text evidence="3">The sequence shown here is derived from an EMBL/GenBank/DDBJ whole genome shotgun (WGS) entry which is preliminary data.</text>
</comment>